<evidence type="ECO:0000313" key="5">
    <source>
        <dbReference type="Proteomes" id="UP001287356"/>
    </source>
</evidence>
<reference evidence="4" key="1">
    <citation type="journal article" date="2023" name="Mol. Phylogenet. Evol.">
        <title>Genome-scale phylogeny and comparative genomics of the fungal order Sordariales.</title>
        <authorList>
            <person name="Hensen N."/>
            <person name="Bonometti L."/>
            <person name="Westerberg I."/>
            <person name="Brannstrom I.O."/>
            <person name="Guillou S."/>
            <person name="Cros-Aarteil S."/>
            <person name="Calhoun S."/>
            <person name="Haridas S."/>
            <person name="Kuo A."/>
            <person name="Mondo S."/>
            <person name="Pangilinan J."/>
            <person name="Riley R."/>
            <person name="LaButti K."/>
            <person name="Andreopoulos B."/>
            <person name="Lipzen A."/>
            <person name="Chen C."/>
            <person name="Yan M."/>
            <person name="Daum C."/>
            <person name="Ng V."/>
            <person name="Clum A."/>
            <person name="Steindorff A."/>
            <person name="Ohm R.A."/>
            <person name="Martin F."/>
            <person name="Silar P."/>
            <person name="Natvig D.O."/>
            <person name="Lalanne C."/>
            <person name="Gautier V."/>
            <person name="Ament-Velasquez S.L."/>
            <person name="Kruys A."/>
            <person name="Hutchinson M.I."/>
            <person name="Powell A.J."/>
            <person name="Barry K."/>
            <person name="Miller A.N."/>
            <person name="Grigoriev I.V."/>
            <person name="Debuchy R."/>
            <person name="Gladieux P."/>
            <person name="Hiltunen Thoren M."/>
            <person name="Johannesson H."/>
        </authorList>
    </citation>
    <scope>NUCLEOTIDE SEQUENCE</scope>
    <source>
        <strain evidence="4">CBS 958.72</strain>
    </source>
</reference>
<keyword evidence="5" id="KW-1185">Reference proteome</keyword>
<dbReference type="Proteomes" id="UP001287356">
    <property type="component" value="Unassembled WGS sequence"/>
</dbReference>
<comment type="caution">
    <text evidence="4">The sequence shown here is derived from an EMBL/GenBank/DDBJ whole genome shotgun (WGS) entry which is preliminary data.</text>
</comment>
<reference evidence="4" key="2">
    <citation type="submission" date="2023-06" db="EMBL/GenBank/DDBJ databases">
        <authorList>
            <consortium name="Lawrence Berkeley National Laboratory"/>
            <person name="Haridas S."/>
            <person name="Hensen N."/>
            <person name="Bonometti L."/>
            <person name="Westerberg I."/>
            <person name="Brannstrom I.O."/>
            <person name="Guillou S."/>
            <person name="Cros-Aarteil S."/>
            <person name="Calhoun S."/>
            <person name="Kuo A."/>
            <person name="Mondo S."/>
            <person name="Pangilinan J."/>
            <person name="Riley R."/>
            <person name="Labutti K."/>
            <person name="Andreopoulos B."/>
            <person name="Lipzen A."/>
            <person name="Chen C."/>
            <person name="Yanf M."/>
            <person name="Daum C."/>
            <person name="Ng V."/>
            <person name="Clum A."/>
            <person name="Steindorff A."/>
            <person name="Ohm R."/>
            <person name="Martin F."/>
            <person name="Silar P."/>
            <person name="Natvig D."/>
            <person name="Lalanne C."/>
            <person name="Gautier V."/>
            <person name="Ament-Velasquez S.L."/>
            <person name="Kruys A."/>
            <person name="Hutchinson M.I."/>
            <person name="Powell A.J."/>
            <person name="Barry K."/>
            <person name="Miller A.N."/>
            <person name="Grigoriev I.V."/>
            <person name="Debuchy R."/>
            <person name="Gladieux P."/>
            <person name="Thoren M.H."/>
            <person name="Johannesson H."/>
        </authorList>
    </citation>
    <scope>NUCLEOTIDE SEQUENCE</scope>
    <source>
        <strain evidence="4">CBS 958.72</strain>
    </source>
</reference>
<feature type="coiled-coil region" evidence="1">
    <location>
        <begin position="158"/>
        <end position="199"/>
    </location>
</feature>
<feature type="region of interest" description="Disordered" evidence="2">
    <location>
        <begin position="1"/>
        <end position="80"/>
    </location>
</feature>
<dbReference type="Pfam" id="PF25026">
    <property type="entry name" value="Asd-4"/>
    <property type="match status" value="1"/>
</dbReference>
<sequence>MDPRGKAATSRRNEADNPSDDKLGAVTPVRPTWEPINGHSDDTNSPISRAGTPNKCDPHIPPPTMASTTNSRQVRSPDSTSPLYLPAELHRPMNIELPQTHEQLLSSNKSLEKRVVELEILRILYRGYLYQNPEENLRQAQEPGNTEAQQRLQPDAIIAQLQKELDESHRRENMLKRRLDELEVELKEARESSENQDNLNYKRQRLNGMVPNSEEASIIDR</sequence>
<evidence type="ECO:0000259" key="3">
    <source>
        <dbReference type="Pfam" id="PF25026"/>
    </source>
</evidence>
<protein>
    <recommendedName>
        <fullName evidence="3">Asd-4/GZF3-like helical region domain-containing protein</fullName>
    </recommendedName>
</protein>
<feature type="domain" description="Asd-4/GZF3-like helical region" evidence="3">
    <location>
        <begin position="99"/>
        <end position="186"/>
    </location>
</feature>
<evidence type="ECO:0000256" key="1">
    <source>
        <dbReference type="SAM" id="Coils"/>
    </source>
</evidence>
<evidence type="ECO:0000256" key="2">
    <source>
        <dbReference type="SAM" id="MobiDB-lite"/>
    </source>
</evidence>
<organism evidence="4 5">
    <name type="scientific">Lasiosphaeria ovina</name>
    <dbReference type="NCBI Taxonomy" id="92902"/>
    <lineage>
        <taxon>Eukaryota</taxon>
        <taxon>Fungi</taxon>
        <taxon>Dikarya</taxon>
        <taxon>Ascomycota</taxon>
        <taxon>Pezizomycotina</taxon>
        <taxon>Sordariomycetes</taxon>
        <taxon>Sordariomycetidae</taxon>
        <taxon>Sordariales</taxon>
        <taxon>Lasiosphaeriaceae</taxon>
        <taxon>Lasiosphaeria</taxon>
    </lineage>
</organism>
<dbReference type="InterPro" id="IPR056998">
    <property type="entry name" value="Asd-4/GZF3_helical"/>
</dbReference>
<evidence type="ECO:0000313" key="4">
    <source>
        <dbReference type="EMBL" id="KAK3358570.1"/>
    </source>
</evidence>
<keyword evidence="1" id="KW-0175">Coiled coil</keyword>
<feature type="compositionally biased region" description="Basic and acidic residues" evidence="2">
    <location>
        <begin position="1"/>
        <end position="23"/>
    </location>
</feature>
<name>A0AAE0JRR3_9PEZI</name>
<dbReference type="EMBL" id="JAULSN010000015">
    <property type="protein sequence ID" value="KAK3358570.1"/>
    <property type="molecule type" value="Genomic_DNA"/>
</dbReference>
<gene>
    <name evidence="4" type="ORF">B0T24DRAFT_540272</name>
</gene>
<feature type="compositionally biased region" description="Polar residues" evidence="2">
    <location>
        <begin position="65"/>
        <end position="80"/>
    </location>
</feature>
<accession>A0AAE0JRR3</accession>
<dbReference type="AlphaFoldDB" id="A0AAE0JRR3"/>
<proteinExistence type="predicted"/>